<dbReference type="PROSITE" id="PS51077">
    <property type="entry name" value="HTH_ICLR"/>
    <property type="match status" value="1"/>
</dbReference>
<dbReference type="GO" id="GO:0003700">
    <property type="term" value="F:DNA-binding transcription factor activity"/>
    <property type="evidence" value="ECO:0007669"/>
    <property type="project" value="TreeGrafter"/>
</dbReference>
<dbReference type="SUPFAM" id="SSF46785">
    <property type="entry name" value="Winged helix' DNA-binding domain"/>
    <property type="match status" value="1"/>
</dbReference>
<sequence>MAEKNEKEIKVKSLQKALDILNCFTKKSSWGVTELSEYLDLNKSNVHSILSTFAAMEYLRQDEETGKYRLGMAIYTLCHALGDELIVGNIALPYMQELSNWSGERVYLGVPHEDEVIYVNSTYPEEAFSLMRTIMGERARMYCTGLGKAMMAYLPEKEVEEYLRRELPACTDYTITDAEKLKEELILTRKRGYAIDNMEHEFGVKCVAMPIFNQQHQVEAAISVSGPSLRFEEERIQKIAEKLKDTVRKIERRL</sequence>
<keyword evidence="3" id="KW-0804">Transcription</keyword>
<keyword evidence="7" id="KW-1185">Reference proteome</keyword>
<dbReference type="InterPro" id="IPR050707">
    <property type="entry name" value="HTH_MetabolicPath_Reg"/>
</dbReference>
<evidence type="ECO:0000259" key="4">
    <source>
        <dbReference type="PROSITE" id="PS51077"/>
    </source>
</evidence>
<dbReference type="PANTHER" id="PTHR30136">
    <property type="entry name" value="HELIX-TURN-HELIX TRANSCRIPTIONAL REGULATOR, ICLR FAMILY"/>
    <property type="match status" value="1"/>
</dbReference>
<dbReference type="Gene3D" id="1.10.10.10">
    <property type="entry name" value="Winged helix-like DNA-binding domain superfamily/Winged helix DNA-binding domain"/>
    <property type="match status" value="1"/>
</dbReference>
<dbReference type="GO" id="GO:0003677">
    <property type="term" value="F:DNA binding"/>
    <property type="evidence" value="ECO:0007669"/>
    <property type="project" value="UniProtKB-KW"/>
</dbReference>
<dbReference type="AlphaFoldDB" id="A0AAE3DUR5"/>
<dbReference type="Pfam" id="PF01614">
    <property type="entry name" value="IclR_C"/>
    <property type="match status" value="1"/>
</dbReference>
<dbReference type="Proteomes" id="UP001197875">
    <property type="component" value="Unassembled WGS sequence"/>
</dbReference>
<dbReference type="PANTHER" id="PTHR30136:SF24">
    <property type="entry name" value="HTH-TYPE TRANSCRIPTIONAL REPRESSOR ALLR"/>
    <property type="match status" value="1"/>
</dbReference>
<evidence type="ECO:0000313" key="7">
    <source>
        <dbReference type="Proteomes" id="UP001197875"/>
    </source>
</evidence>
<name>A0AAE3DUR5_9FIRM</name>
<protein>
    <submittedName>
        <fullName evidence="6">IclR family transcriptional regulator</fullName>
    </submittedName>
</protein>
<dbReference type="InterPro" id="IPR029016">
    <property type="entry name" value="GAF-like_dom_sf"/>
</dbReference>
<evidence type="ECO:0000256" key="3">
    <source>
        <dbReference type="ARBA" id="ARBA00023163"/>
    </source>
</evidence>
<evidence type="ECO:0000256" key="2">
    <source>
        <dbReference type="ARBA" id="ARBA00023125"/>
    </source>
</evidence>
<proteinExistence type="predicted"/>
<dbReference type="InterPro" id="IPR005471">
    <property type="entry name" value="Tscrpt_reg_IclR_N"/>
</dbReference>
<evidence type="ECO:0000256" key="1">
    <source>
        <dbReference type="ARBA" id="ARBA00023015"/>
    </source>
</evidence>
<dbReference type="Pfam" id="PF09339">
    <property type="entry name" value="HTH_IclR"/>
    <property type="match status" value="1"/>
</dbReference>
<dbReference type="InterPro" id="IPR036388">
    <property type="entry name" value="WH-like_DNA-bd_sf"/>
</dbReference>
<evidence type="ECO:0000313" key="6">
    <source>
        <dbReference type="EMBL" id="MCC2191017.1"/>
    </source>
</evidence>
<dbReference type="InterPro" id="IPR014757">
    <property type="entry name" value="Tscrpt_reg_IclR_C"/>
</dbReference>
<comment type="caution">
    <text evidence="6">The sequence shown here is derived from an EMBL/GenBank/DDBJ whole genome shotgun (WGS) entry which is preliminary data.</text>
</comment>
<keyword evidence="1" id="KW-0805">Transcription regulation</keyword>
<accession>A0AAE3DUR5</accession>
<organism evidence="6 7">
    <name type="scientific">Fusicatenibacter faecihominis</name>
    <dbReference type="NCBI Taxonomy" id="2881276"/>
    <lineage>
        <taxon>Bacteria</taxon>
        <taxon>Bacillati</taxon>
        <taxon>Bacillota</taxon>
        <taxon>Clostridia</taxon>
        <taxon>Lachnospirales</taxon>
        <taxon>Lachnospiraceae</taxon>
        <taxon>Fusicatenibacter</taxon>
    </lineage>
</organism>
<dbReference type="PROSITE" id="PS51078">
    <property type="entry name" value="ICLR_ED"/>
    <property type="match status" value="1"/>
</dbReference>
<reference evidence="6 7" key="1">
    <citation type="submission" date="2021-10" db="EMBL/GenBank/DDBJ databases">
        <title>Anaerobic single-cell dispensing facilitates the cultivation of human gut bacteria.</title>
        <authorList>
            <person name="Afrizal A."/>
        </authorList>
    </citation>
    <scope>NUCLEOTIDE SEQUENCE [LARGE SCALE GENOMIC DNA]</scope>
    <source>
        <strain evidence="6 7">CLA-AA-H277</strain>
    </source>
</reference>
<dbReference type="Gene3D" id="3.30.450.40">
    <property type="match status" value="1"/>
</dbReference>
<dbReference type="InterPro" id="IPR036390">
    <property type="entry name" value="WH_DNA-bd_sf"/>
</dbReference>
<gene>
    <name evidence="6" type="ORF">LKD71_14645</name>
</gene>
<keyword evidence="2" id="KW-0238">DNA-binding</keyword>
<feature type="domain" description="IclR-ED" evidence="5">
    <location>
        <begin position="73"/>
        <end position="254"/>
    </location>
</feature>
<dbReference type="EMBL" id="JAJEPR010000035">
    <property type="protein sequence ID" value="MCC2191017.1"/>
    <property type="molecule type" value="Genomic_DNA"/>
</dbReference>
<dbReference type="GO" id="GO:0045892">
    <property type="term" value="P:negative regulation of DNA-templated transcription"/>
    <property type="evidence" value="ECO:0007669"/>
    <property type="project" value="TreeGrafter"/>
</dbReference>
<dbReference type="SMART" id="SM00346">
    <property type="entry name" value="HTH_ICLR"/>
    <property type="match status" value="1"/>
</dbReference>
<evidence type="ECO:0000259" key="5">
    <source>
        <dbReference type="PROSITE" id="PS51078"/>
    </source>
</evidence>
<dbReference type="RefSeq" id="WP_227616017.1">
    <property type="nucleotide sequence ID" value="NZ_JAJEPR010000035.1"/>
</dbReference>
<feature type="domain" description="HTH iclR-type" evidence="4">
    <location>
        <begin position="11"/>
        <end position="72"/>
    </location>
</feature>
<dbReference type="SUPFAM" id="SSF55781">
    <property type="entry name" value="GAF domain-like"/>
    <property type="match status" value="1"/>
</dbReference>